<feature type="region of interest" description="Disordered" evidence="1">
    <location>
        <begin position="373"/>
        <end position="404"/>
    </location>
</feature>
<gene>
    <name evidence="4" type="ORF">GCM10007047_06190</name>
</gene>
<reference evidence="4" key="1">
    <citation type="journal article" date="2014" name="Int. J. Syst. Evol. Microbiol.">
        <title>Complete genome sequence of Corynebacterium casei LMG S-19264T (=DSM 44701T), isolated from a smear-ripened cheese.</title>
        <authorList>
            <consortium name="US DOE Joint Genome Institute (JGI-PGF)"/>
            <person name="Walter F."/>
            <person name="Albersmeier A."/>
            <person name="Kalinowski J."/>
            <person name="Ruckert C."/>
        </authorList>
    </citation>
    <scope>NUCLEOTIDE SEQUENCE</scope>
    <source>
        <strain evidence="4">KCTC 12870</strain>
    </source>
</reference>
<feature type="compositionally biased region" description="Low complexity" evidence="1">
    <location>
        <begin position="391"/>
        <end position="404"/>
    </location>
</feature>
<feature type="compositionally biased region" description="Polar residues" evidence="1">
    <location>
        <begin position="379"/>
        <end position="389"/>
    </location>
</feature>
<keyword evidence="2" id="KW-0472">Membrane</keyword>
<comment type="caution">
    <text evidence="4">The sequence shown here is derived from an EMBL/GenBank/DDBJ whole genome shotgun (WGS) entry which is preliminary data.</text>
</comment>
<reference evidence="4" key="2">
    <citation type="submission" date="2020-09" db="EMBL/GenBank/DDBJ databases">
        <authorList>
            <person name="Sun Q."/>
            <person name="Kim S."/>
        </authorList>
    </citation>
    <scope>NUCLEOTIDE SEQUENCE</scope>
    <source>
        <strain evidence="4">KCTC 12870</strain>
    </source>
</reference>
<feature type="domain" description="VWFA" evidence="3">
    <location>
        <begin position="563"/>
        <end position="737"/>
    </location>
</feature>
<dbReference type="PROSITE" id="PS50234">
    <property type="entry name" value="VWFA"/>
    <property type="match status" value="1"/>
</dbReference>
<dbReference type="Pfam" id="PF12450">
    <property type="entry name" value="vWF_A"/>
    <property type="match status" value="1"/>
</dbReference>
<evidence type="ECO:0000313" key="5">
    <source>
        <dbReference type="Proteomes" id="UP000642829"/>
    </source>
</evidence>
<name>A0A8J3D7X9_9BACT</name>
<dbReference type="Pfam" id="PF00092">
    <property type="entry name" value="VWA"/>
    <property type="match status" value="1"/>
</dbReference>
<dbReference type="PANTHER" id="PTHR10579">
    <property type="entry name" value="CALCIUM-ACTIVATED CHLORIDE CHANNEL REGULATOR"/>
    <property type="match status" value="1"/>
</dbReference>
<evidence type="ECO:0000313" key="4">
    <source>
        <dbReference type="EMBL" id="GHB93484.1"/>
    </source>
</evidence>
<dbReference type="PANTHER" id="PTHR10579:SF43">
    <property type="entry name" value="ZINC FINGER (C3HC4-TYPE RING FINGER) FAMILY PROTEIN"/>
    <property type="match status" value="1"/>
</dbReference>
<dbReference type="InterPro" id="IPR022156">
    <property type="entry name" value="Uncharacterised_YfbK_N"/>
</dbReference>
<evidence type="ECO:0000259" key="3">
    <source>
        <dbReference type="PROSITE" id="PS50234"/>
    </source>
</evidence>
<dbReference type="Pfam" id="PF12034">
    <property type="entry name" value="YfbK_C"/>
    <property type="match status" value="1"/>
</dbReference>
<dbReference type="RefSeq" id="WP_189511757.1">
    <property type="nucleotide sequence ID" value="NZ_BMXG01000003.1"/>
</dbReference>
<dbReference type="AlphaFoldDB" id="A0A8J3D7X9"/>
<dbReference type="Gene3D" id="3.40.50.410">
    <property type="entry name" value="von Willebrand factor, type A domain"/>
    <property type="match status" value="1"/>
</dbReference>
<keyword evidence="2" id="KW-1133">Transmembrane helix</keyword>
<dbReference type="InterPro" id="IPR051266">
    <property type="entry name" value="CLCR"/>
</dbReference>
<protein>
    <recommendedName>
        <fullName evidence="3">VWFA domain-containing protein</fullName>
    </recommendedName>
</protein>
<dbReference type="EMBL" id="BMXG01000003">
    <property type="protein sequence ID" value="GHB93484.1"/>
    <property type="molecule type" value="Genomic_DNA"/>
</dbReference>
<dbReference type="InterPro" id="IPR021908">
    <property type="entry name" value="YfbK_C"/>
</dbReference>
<dbReference type="SMART" id="SM00327">
    <property type="entry name" value="VWA"/>
    <property type="match status" value="1"/>
</dbReference>
<keyword evidence="5" id="KW-1185">Reference proteome</keyword>
<accession>A0A8J3D7X9</accession>
<keyword evidence="2" id="KW-0812">Transmembrane</keyword>
<dbReference type="Proteomes" id="UP000642829">
    <property type="component" value="Unassembled WGS sequence"/>
</dbReference>
<proteinExistence type="predicted"/>
<dbReference type="InterPro" id="IPR036465">
    <property type="entry name" value="vWFA_dom_sf"/>
</dbReference>
<dbReference type="SUPFAM" id="SSF53300">
    <property type="entry name" value="vWA-like"/>
    <property type="match status" value="1"/>
</dbReference>
<dbReference type="InterPro" id="IPR002035">
    <property type="entry name" value="VWF_A"/>
</dbReference>
<organism evidence="4 5">
    <name type="scientific">Cerasicoccus arenae</name>
    <dbReference type="NCBI Taxonomy" id="424488"/>
    <lineage>
        <taxon>Bacteria</taxon>
        <taxon>Pseudomonadati</taxon>
        <taxon>Verrucomicrobiota</taxon>
        <taxon>Opitutia</taxon>
        <taxon>Puniceicoccales</taxon>
        <taxon>Cerasicoccaceae</taxon>
        <taxon>Cerasicoccus</taxon>
    </lineage>
</organism>
<evidence type="ECO:0000256" key="1">
    <source>
        <dbReference type="SAM" id="MobiDB-lite"/>
    </source>
</evidence>
<sequence length="907" mass="98644">MSDQKPLREELESRIIAQLSGELTSAESEELEAVVAHDTELQQFRERMRSLIGSIGEEAEFFELSDENEANAPSRLSKERRAHVHALISENEPAESKKRRSLRFHSPIVREEWNARRLLTHAAVLIVLIGILAAILIPTVGGARKSAHRAAEEAEQIYFSMDSETERPSAPALRMPPKASTPPSPREDNKPGGALNQFKDYNALFQNDEIVTPQSGPTRQLAGKETEASAIGGFKPEGQGQSVASSASEVRDGFIGNLNRSGRFDYETEYVYRSKGLVTDKLSPSAEIELGYIADDKSLNGVFFGDRTDGDALIAGNQDYLISEAKPAEQPARGWSGEKLAEKDAHVSSGLALAKESTYGLYADSTEKKRDGYDYYSPKDSSSASTLNDMASAPTVTTAPAAPRTIPAPVLTGTLVLEESEPKKQKIGADQSILVAGEAMKLLENTKRRNRVIPSRTSVQTGVPLPEKTAVDAPFSTFSLNVSDVSFRLAEAALERHTLPSASEIRAEEFINALPPEMPTTAAAQDVRFDWELSDYPFAHNRQLLRFAVQAASTGRLPSQPANLVLVVDCSGSMQRTDRQEILRDSLSALAEKLGPQDRLSAVVFASTARVVADGTNGAAVADVINRILTQRPEGGTNLELALQEAYALAQRNQVAGGINRVVLLTDGAANLGEVNANALNKLVTTNRQRDIALDAFGIGWDGYNDTLLEALTRNSNGRYAFLNSPESAGEEFANKLVGALNLAAADVKVQIEWNPSRVISYRQLGYEKHQLKTEDFRNNAVDAAELSAAEAGQALYVVQLRPDAIGGLGTLRVRYLDPHSGQYEELAWPLEYPANITALETASASHRLATAGALLADKLAQTPNAEAYELREVEALTANLPPSYSQNNVTQRLRTMIRQARQILSE</sequence>
<evidence type="ECO:0000256" key="2">
    <source>
        <dbReference type="SAM" id="Phobius"/>
    </source>
</evidence>
<feature type="transmembrane region" description="Helical" evidence="2">
    <location>
        <begin position="118"/>
        <end position="137"/>
    </location>
</feature>
<feature type="region of interest" description="Disordered" evidence="1">
    <location>
        <begin position="161"/>
        <end position="195"/>
    </location>
</feature>